<keyword evidence="2" id="KW-0472">Membrane</keyword>
<name>A0A1H3ERV9_9ACTN</name>
<keyword evidence="4" id="KW-1185">Reference proteome</keyword>
<dbReference type="EMBL" id="FNOT01000003">
    <property type="protein sequence ID" value="SDX81287.1"/>
    <property type="molecule type" value="Genomic_DNA"/>
</dbReference>
<dbReference type="Proteomes" id="UP000198921">
    <property type="component" value="Unassembled WGS sequence"/>
</dbReference>
<keyword evidence="2" id="KW-0812">Transmembrane</keyword>
<dbReference type="AlphaFoldDB" id="A0A1H3ERV9"/>
<gene>
    <name evidence="3" type="ORF">SAMN05660209_01337</name>
</gene>
<organism evidence="3 4">
    <name type="scientific">Geodermatophilus africanus</name>
    <dbReference type="NCBI Taxonomy" id="1137993"/>
    <lineage>
        <taxon>Bacteria</taxon>
        <taxon>Bacillati</taxon>
        <taxon>Actinomycetota</taxon>
        <taxon>Actinomycetes</taxon>
        <taxon>Geodermatophilales</taxon>
        <taxon>Geodermatophilaceae</taxon>
        <taxon>Geodermatophilus</taxon>
    </lineage>
</organism>
<reference evidence="4" key="1">
    <citation type="submission" date="2016-10" db="EMBL/GenBank/DDBJ databases">
        <authorList>
            <person name="Varghese N."/>
            <person name="Submissions S."/>
        </authorList>
    </citation>
    <scope>NUCLEOTIDE SEQUENCE [LARGE SCALE GENOMIC DNA]</scope>
    <source>
        <strain evidence="4">DSM 45422</strain>
    </source>
</reference>
<dbReference type="RefSeq" id="WP_091152748.1">
    <property type="nucleotide sequence ID" value="NZ_FNOT01000003.1"/>
</dbReference>
<feature type="region of interest" description="Disordered" evidence="1">
    <location>
        <begin position="53"/>
        <end position="78"/>
    </location>
</feature>
<evidence type="ECO:0000313" key="4">
    <source>
        <dbReference type="Proteomes" id="UP000198921"/>
    </source>
</evidence>
<evidence type="ECO:0000256" key="2">
    <source>
        <dbReference type="SAM" id="Phobius"/>
    </source>
</evidence>
<protein>
    <submittedName>
        <fullName evidence="3">Uncharacterized protein</fullName>
    </submittedName>
</protein>
<dbReference type="OrthoDB" id="5178909at2"/>
<sequence>MPTRRARHRARPGGLLGALLHGRTGLVVVGIALLAVLGAAVAALVLGADRADRPTAVPTAPPPGTDSSPSAAPSGPGAALLDWADRALPDGARLRLEDDVRGDLLAAGAPDGLVTTEEPTGPGDVVLTVTRGEPRPGSRVVARFDHLAVVDPAPGTPTPEQLDRRRALAEAVLANPTTHASDPAAAVLRSADVDARLLSLVAVLTAREGVDVAAFPRPDGTDGPARSVLLTAVGGAPVGTGEPATASLTTWLAAQRPPFAPDPVEVTGDGVLLSYRYASDPDDLVAEVSP</sequence>
<feature type="compositionally biased region" description="Low complexity" evidence="1">
    <location>
        <begin position="65"/>
        <end position="78"/>
    </location>
</feature>
<keyword evidence="2" id="KW-1133">Transmembrane helix</keyword>
<accession>A0A1H3ERV9</accession>
<dbReference type="STRING" id="1137993.SAMN05660209_01337"/>
<proteinExistence type="predicted"/>
<feature type="transmembrane region" description="Helical" evidence="2">
    <location>
        <begin position="20"/>
        <end position="46"/>
    </location>
</feature>
<evidence type="ECO:0000256" key="1">
    <source>
        <dbReference type="SAM" id="MobiDB-lite"/>
    </source>
</evidence>
<evidence type="ECO:0000313" key="3">
    <source>
        <dbReference type="EMBL" id="SDX81287.1"/>
    </source>
</evidence>